<dbReference type="Gene3D" id="3.20.20.70">
    <property type="entry name" value="Aldolase class I"/>
    <property type="match status" value="1"/>
</dbReference>
<dbReference type="GO" id="GO:0005829">
    <property type="term" value="C:cytosol"/>
    <property type="evidence" value="ECO:0007669"/>
    <property type="project" value="TreeGrafter"/>
</dbReference>
<keyword evidence="3" id="KW-0521">NADP</keyword>
<dbReference type="Pfam" id="PF00478">
    <property type="entry name" value="IMPDH"/>
    <property type="match status" value="1"/>
</dbReference>
<protein>
    <recommendedName>
        <fullName evidence="2">GMP reductase</fullName>
        <ecNumber evidence="1">1.7.1.7</ecNumber>
    </recommendedName>
</protein>
<dbReference type="InterPro" id="IPR001093">
    <property type="entry name" value="IMP_DH_GMPRt"/>
</dbReference>
<feature type="non-terminal residue" evidence="6">
    <location>
        <position position="1"/>
    </location>
</feature>
<dbReference type="EC" id="1.7.1.7" evidence="1"/>
<dbReference type="PANTHER" id="PTHR43170">
    <property type="entry name" value="GMP REDUCTASE"/>
    <property type="match status" value="1"/>
</dbReference>
<keyword evidence="4 6" id="KW-0560">Oxidoreductase</keyword>
<gene>
    <name evidence="6" type="ORF">AVB14_21915</name>
</gene>
<dbReference type="GO" id="GO:0003920">
    <property type="term" value="F:GMP reductase activity"/>
    <property type="evidence" value="ECO:0007669"/>
    <property type="project" value="UniProtKB-EC"/>
</dbReference>
<dbReference type="EMBL" id="AALDKS010000134">
    <property type="protein sequence ID" value="ECY4847860.1"/>
    <property type="molecule type" value="Genomic_DNA"/>
</dbReference>
<evidence type="ECO:0000256" key="2">
    <source>
        <dbReference type="ARBA" id="ARBA00015800"/>
    </source>
</evidence>
<comment type="caution">
    <text evidence="6">The sequence shown here is derived from an EMBL/GenBank/DDBJ whole genome shotgun (WGS) entry which is preliminary data.</text>
</comment>
<feature type="domain" description="IMP dehydrogenase/GMP reductase" evidence="5">
    <location>
        <begin position="1"/>
        <end position="71"/>
    </location>
</feature>
<evidence type="ECO:0000259" key="5">
    <source>
        <dbReference type="Pfam" id="PF00478"/>
    </source>
</evidence>
<evidence type="ECO:0000256" key="1">
    <source>
        <dbReference type="ARBA" id="ARBA00012678"/>
    </source>
</evidence>
<evidence type="ECO:0000313" key="6">
    <source>
        <dbReference type="EMBL" id="ECY4847860.1"/>
    </source>
</evidence>
<accession>A0A621B6J9</accession>
<dbReference type="InterPro" id="IPR050139">
    <property type="entry name" value="GMP_reductase"/>
</dbReference>
<name>A0A621B6J9_SALEN</name>
<dbReference type="PANTHER" id="PTHR43170:SF5">
    <property type="entry name" value="GMP REDUCTASE"/>
    <property type="match status" value="1"/>
</dbReference>
<dbReference type="SUPFAM" id="SSF51412">
    <property type="entry name" value="Inosine monophosphate dehydrogenase (IMPDH)"/>
    <property type="match status" value="1"/>
</dbReference>
<reference evidence="6" key="1">
    <citation type="submission" date="2018-07" db="EMBL/GenBank/DDBJ databases">
        <authorList>
            <person name="Ashton P.M."/>
            <person name="Dallman T."/>
            <person name="Nair S."/>
            <person name="De Pinna E."/>
            <person name="Peters T."/>
            <person name="Grant K."/>
        </authorList>
    </citation>
    <scope>NUCLEOTIDE SEQUENCE</scope>
    <source>
        <strain evidence="6">18523</strain>
    </source>
</reference>
<dbReference type="AlphaFoldDB" id="A0A621B6J9"/>
<proteinExistence type="predicted"/>
<dbReference type="InterPro" id="IPR013785">
    <property type="entry name" value="Aldolase_TIM"/>
</dbReference>
<organism evidence="6">
    <name type="scientific">Salmonella enteritidis</name>
    <dbReference type="NCBI Taxonomy" id="149539"/>
    <lineage>
        <taxon>Bacteria</taxon>
        <taxon>Pseudomonadati</taxon>
        <taxon>Pseudomonadota</taxon>
        <taxon>Gammaproteobacteria</taxon>
        <taxon>Enterobacterales</taxon>
        <taxon>Enterobacteriaceae</taxon>
        <taxon>Salmonella</taxon>
    </lineage>
</organism>
<evidence type="ECO:0000256" key="4">
    <source>
        <dbReference type="ARBA" id="ARBA00023002"/>
    </source>
</evidence>
<sequence length="80" mass="8722">GMSSESAMNRHVGGVAKYRAAEGKTVKLPLRGPVGNTARDILGGLRSACTYVGASRLKELTKRTTFIRVQEQENRIFNSL</sequence>
<evidence type="ECO:0000256" key="3">
    <source>
        <dbReference type="ARBA" id="ARBA00022857"/>
    </source>
</evidence>